<dbReference type="Proteomes" id="UP001597548">
    <property type="component" value="Unassembled WGS sequence"/>
</dbReference>
<name>A0ABW5ZQY6_9FLAO</name>
<organism evidence="1 2">
    <name type="scientific">Psychroserpens luteus</name>
    <dbReference type="NCBI Taxonomy" id="1434066"/>
    <lineage>
        <taxon>Bacteria</taxon>
        <taxon>Pseudomonadati</taxon>
        <taxon>Bacteroidota</taxon>
        <taxon>Flavobacteriia</taxon>
        <taxon>Flavobacteriales</taxon>
        <taxon>Flavobacteriaceae</taxon>
        <taxon>Psychroserpens</taxon>
    </lineage>
</organism>
<reference evidence="2" key="1">
    <citation type="journal article" date="2019" name="Int. J. Syst. Evol. Microbiol.">
        <title>The Global Catalogue of Microorganisms (GCM) 10K type strain sequencing project: providing services to taxonomists for standard genome sequencing and annotation.</title>
        <authorList>
            <consortium name="The Broad Institute Genomics Platform"/>
            <consortium name="The Broad Institute Genome Sequencing Center for Infectious Disease"/>
            <person name="Wu L."/>
            <person name="Ma J."/>
        </authorList>
    </citation>
    <scope>NUCLEOTIDE SEQUENCE [LARGE SCALE GENOMIC DNA]</scope>
    <source>
        <strain evidence="2">KCTC 32514</strain>
    </source>
</reference>
<protein>
    <submittedName>
        <fullName evidence="1">Uncharacterized protein</fullName>
    </submittedName>
</protein>
<gene>
    <name evidence="1" type="ORF">ACFS29_07180</name>
</gene>
<comment type="caution">
    <text evidence="1">The sequence shown here is derived from an EMBL/GenBank/DDBJ whole genome shotgun (WGS) entry which is preliminary data.</text>
</comment>
<dbReference type="EMBL" id="JBHUOS010000004">
    <property type="protein sequence ID" value="MFD2915418.1"/>
    <property type="molecule type" value="Genomic_DNA"/>
</dbReference>
<evidence type="ECO:0000313" key="1">
    <source>
        <dbReference type="EMBL" id="MFD2915418.1"/>
    </source>
</evidence>
<sequence>MNLDELANNIRKISKEDSIQKLADNLESWKTDERNAIELGENIERFLGNTWINKQTDFDKIYGMWIEFKKSAIDGIGGMTMNERLYWFGTFDLFDNTKTESEREKIYGKLMAAK</sequence>
<keyword evidence="2" id="KW-1185">Reference proteome</keyword>
<accession>A0ABW5ZQY6</accession>
<proteinExistence type="predicted"/>
<evidence type="ECO:0000313" key="2">
    <source>
        <dbReference type="Proteomes" id="UP001597548"/>
    </source>
</evidence>
<dbReference type="RefSeq" id="WP_020897390.1">
    <property type="nucleotide sequence ID" value="NZ_JADILU010000016.1"/>
</dbReference>